<feature type="transmembrane region" description="Helical" evidence="17">
    <location>
        <begin position="109"/>
        <end position="127"/>
    </location>
</feature>
<keyword evidence="10" id="KW-0249">Electron transport</keyword>
<dbReference type="PRINTS" id="PR01434">
    <property type="entry name" value="NADHDHGNASE5"/>
</dbReference>
<evidence type="ECO:0000259" key="19">
    <source>
        <dbReference type="Pfam" id="PF00662"/>
    </source>
</evidence>
<evidence type="ECO:0000256" key="1">
    <source>
        <dbReference type="ARBA" id="ARBA00003257"/>
    </source>
</evidence>
<dbReference type="GO" id="GO:0008137">
    <property type="term" value="F:NADH dehydrogenase (ubiquinone) activity"/>
    <property type="evidence" value="ECO:0007669"/>
    <property type="project" value="UniProtKB-EC"/>
</dbReference>
<name>A0A7L7S397_9HYME</name>
<feature type="transmembrane region" description="Helical" evidence="17">
    <location>
        <begin position="86"/>
        <end position="103"/>
    </location>
</feature>
<dbReference type="InterPro" id="IPR003945">
    <property type="entry name" value="NU5C-like"/>
</dbReference>
<evidence type="ECO:0000256" key="6">
    <source>
        <dbReference type="ARBA" id="ARBA00022660"/>
    </source>
</evidence>
<geneLocation type="mitochondrion" evidence="21"/>
<evidence type="ECO:0000259" key="20">
    <source>
        <dbReference type="Pfam" id="PF06455"/>
    </source>
</evidence>
<keyword evidence="5 17" id="KW-0813">Transport</keyword>
<keyword evidence="9" id="KW-1278">Translocase</keyword>
<keyword evidence="11 17" id="KW-1133">Transmembrane helix</keyword>
<feature type="transmembrane region" description="Helical" evidence="17">
    <location>
        <begin position="536"/>
        <end position="556"/>
    </location>
</feature>
<dbReference type="GO" id="GO:0015990">
    <property type="term" value="P:electron transport coupled proton transport"/>
    <property type="evidence" value="ECO:0007669"/>
    <property type="project" value="TreeGrafter"/>
</dbReference>
<comment type="function">
    <text evidence="17">Core subunit of the mitochondrial membrane respiratory chain NADH dehydrogenase (Complex I) which catalyzes electron transfer from NADH through the respiratory chain, using ubiquinone as an electron acceptor. Essential for the catalytic activity and assembly of complex I.</text>
</comment>
<proteinExistence type="inferred from homology"/>
<accession>A0A7L7S397</accession>
<evidence type="ECO:0000256" key="7">
    <source>
        <dbReference type="ARBA" id="ARBA00022692"/>
    </source>
</evidence>
<keyword evidence="15 17" id="KW-0472">Membrane</keyword>
<feature type="transmembrane region" description="Helical" evidence="17">
    <location>
        <begin position="324"/>
        <end position="347"/>
    </location>
</feature>
<comment type="similarity">
    <text evidence="17">Belongs to the complex I subunit 5 family.</text>
</comment>
<feature type="transmembrane region" description="Helical" evidence="17">
    <location>
        <begin position="287"/>
        <end position="312"/>
    </location>
</feature>
<evidence type="ECO:0000256" key="5">
    <source>
        <dbReference type="ARBA" id="ARBA00022448"/>
    </source>
</evidence>
<dbReference type="GO" id="GO:0003954">
    <property type="term" value="F:NADH dehydrogenase activity"/>
    <property type="evidence" value="ECO:0007669"/>
    <property type="project" value="TreeGrafter"/>
</dbReference>
<feature type="transmembrane region" description="Helical" evidence="17">
    <location>
        <begin position="148"/>
        <end position="169"/>
    </location>
</feature>
<evidence type="ECO:0000256" key="3">
    <source>
        <dbReference type="ARBA" id="ARBA00012944"/>
    </source>
</evidence>
<evidence type="ECO:0000256" key="8">
    <source>
        <dbReference type="ARBA" id="ARBA00022792"/>
    </source>
</evidence>
<feature type="transmembrane region" description="Helical" evidence="17">
    <location>
        <begin position="175"/>
        <end position="196"/>
    </location>
</feature>
<evidence type="ECO:0000259" key="18">
    <source>
        <dbReference type="Pfam" id="PF00361"/>
    </source>
</evidence>
<evidence type="ECO:0000256" key="17">
    <source>
        <dbReference type="RuleBase" id="RU003404"/>
    </source>
</evidence>
<evidence type="ECO:0000313" key="21">
    <source>
        <dbReference type="EMBL" id="QNV11853.1"/>
    </source>
</evidence>
<evidence type="ECO:0000256" key="16">
    <source>
        <dbReference type="ARBA" id="ARBA00049551"/>
    </source>
</evidence>
<feature type="transmembrane region" description="Helical" evidence="17">
    <location>
        <begin position="237"/>
        <end position="255"/>
    </location>
</feature>
<dbReference type="InterPro" id="IPR001516">
    <property type="entry name" value="Proton_antipo_N"/>
</dbReference>
<evidence type="ECO:0000256" key="15">
    <source>
        <dbReference type="ARBA" id="ARBA00023136"/>
    </source>
</evidence>
<dbReference type="PANTHER" id="PTHR42829">
    <property type="entry name" value="NADH-UBIQUINONE OXIDOREDUCTASE CHAIN 5"/>
    <property type="match status" value="1"/>
</dbReference>
<dbReference type="Pfam" id="PF06455">
    <property type="entry name" value="NADH5_C"/>
    <property type="match status" value="1"/>
</dbReference>
<evidence type="ECO:0000256" key="9">
    <source>
        <dbReference type="ARBA" id="ARBA00022967"/>
    </source>
</evidence>
<dbReference type="InterPro" id="IPR001750">
    <property type="entry name" value="ND/Mrp_TM"/>
</dbReference>
<feature type="transmembrane region" description="Helical" evidence="17">
    <location>
        <begin position="208"/>
        <end position="231"/>
    </location>
</feature>
<feature type="transmembrane region" description="Helical" evidence="17">
    <location>
        <begin position="7"/>
        <end position="27"/>
    </location>
</feature>
<dbReference type="Pfam" id="PF00361">
    <property type="entry name" value="Proton_antipo_M"/>
    <property type="match status" value="1"/>
</dbReference>
<feature type="transmembrane region" description="Helical" evidence="17">
    <location>
        <begin position="414"/>
        <end position="435"/>
    </location>
</feature>
<keyword evidence="8" id="KW-0999">Mitochondrion inner membrane</keyword>
<comment type="function">
    <text evidence="1">Core subunit of the mitochondrial membrane respiratory chain NADH dehydrogenase (Complex I) that is believed to belong to the minimal assembly required for catalysis. Complex I functions in the transfer of electrons from NADH to the respiratory chain. The immediate electron acceptor for the enzyme is believed to be ubiquinone.</text>
</comment>
<comment type="subcellular location">
    <subcellularLocation>
        <location evidence="2">Mitochondrion inner membrane</location>
        <topology evidence="2">Multi-pass membrane protein</topology>
    </subcellularLocation>
</comment>
<feature type="domain" description="NADH-Ubiquinone oxidoreductase (complex I) chain 5 N-terminal" evidence="19">
    <location>
        <begin position="38"/>
        <end position="87"/>
    </location>
</feature>
<protein>
    <recommendedName>
        <fullName evidence="4 17">NADH-ubiquinone oxidoreductase chain 5</fullName>
        <ecNumber evidence="3 17">7.1.1.2</ecNumber>
    </recommendedName>
</protein>
<dbReference type="PANTHER" id="PTHR42829:SF2">
    <property type="entry name" value="NADH-UBIQUINONE OXIDOREDUCTASE CHAIN 5"/>
    <property type="match status" value="1"/>
</dbReference>
<keyword evidence="6" id="KW-0679">Respiratory chain</keyword>
<evidence type="ECO:0000256" key="2">
    <source>
        <dbReference type="ARBA" id="ARBA00004448"/>
    </source>
</evidence>
<comment type="catalytic activity">
    <reaction evidence="16 17">
        <text>a ubiquinone + NADH + 5 H(+)(in) = a ubiquinol + NAD(+) + 4 H(+)(out)</text>
        <dbReference type="Rhea" id="RHEA:29091"/>
        <dbReference type="Rhea" id="RHEA-COMP:9565"/>
        <dbReference type="Rhea" id="RHEA-COMP:9566"/>
        <dbReference type="ChEBI" id="CHEBI:15378"/>
        <dbReference type="ChEBI" id="CHEBI:16389"/>
        <dbReference type="ChEBI" id="CHEBI:17976"/>
        <dbReference type="ChEBI" id="CHEBI:57540"/>
        <dbReference type="ChEBI" id="CHEBI:57945"/>
        <dbReference type="EC" id="7.1.1.2"/>
    </reaction>
</comment>
<evidence type="ECO:0000256" key="12">
    <source>
        <dbReference type="ARBA" id="ARBA00023027"/>
    </source>
</evidence>
<evidence type="ECO:0000256" key="10">
    <source>
        <dbReference type="ARBA" id="ARBA00022982"/>
    </source>
</evidence>
<keyword evidence="14 17" id="KW-0496">Mitochondrion</keyword>
<dbReference type="AlphaFoldDB" id="A0A7L7S397"/>
<keyword evidence="13 17" id="KW-0830">Ubiquinone</keyword>
<feature type="transmembrane region" description="Helical" evidence="17">
    <location>
        <begin position="262"/>
        <end position="281"/>
    </location>
</feature>
<evidence type="ECO:0000256" key="13">
    <source>
        <dbReference type="ARBA" id="ARBA00023075"/>
    </source>
</evidence>
<feature type="transmembrane region" description="Helical" evidence="17">
    <location>
        <begin position="47"/>
        <end position="74"/>
    </location>
</feature>
<feature type="domain" description="NADH:quinone oxidoreductase/Mrp antiporter transmembrane" evidence="18">
    <location>
        <begin position="103"/>
        <end position="377"/>
    </location>
</feature>
<feature type="transmembrane region" description="Helical" evidence="17">
    <location>
        <begin position="447"/>
        <end position="465"/>
    </location>
</feature>
<evidence type="ECO:0000256" key="4">
    <source>
        <dbReference type="ARBA" id="ARBA00021096"/>
    </source>
</evidence>
<gene>
    <name evidence="21" type="primary">ND5</name>
</gene>
<feature type="transmembrane region" description="Helical" evidence="17">
    <location>
        <begin position="367"/>
        <end position="393"/>
    </location>
</feature>
<dbReference type="InterPro" id="IPR010934">
    <property type="entry name" value="NADH_DH_su5_C"/>
</dbReference>
<dbReference type="GO" id="GO:0005743">
    <property type="term" value="C:mitochondrial inner membrane"/>
    <property type="evidence" value="ECO:0007669"/>
    <property type="project" value="UniProtKB-SubCell"/>
</dbReference>
<sequence length="557" mass="65398">MIIYMYIYLLLLNSFLIFMFSLFMMYFKYSILLYWNFMMVNSLSMEFIYFFDWVSLIFLSLVSLISGFVLMYSINYMKEDKNLNRFYYLVLLFIFSMFMMILSPNIMSILLGWDGLGLVSYGLIIYYQSWKSFNSGMVTVLANRIGDVGILMMISLLMIKGSWNLMFYFKEMKILIIFLMISACTKSAQLPFSVWLPLAMAAPTPVSSLVHSSTLVTAGVYLMIRFNIFLMEYMNEYLLMISSLTMLMAGFVANFENDLKKIIALSTLSQLGLMMSILSLGEELLGFFHLIMHALFKSLLFMCSGMIIHLMMNNQDIRLMGGLIKFYPFLSSIFFFASLSLCGFPFLSGFYSKDLIMEFFLMSKMNLFSLMMIFLSTIFTVSYSIRLLILVYLNNLNESSFLLKNEDSFMLYSMMILFLYSIIGGFMFMNLFFFVEKIIILKFLEKILVLLICLLGSFFGWWISFNLKEIKSKKMKIYLSKMFGLEFIFNNMYKILNQSSFFLFSKMDKGIIEFFQVKSFKKNIFTLILNFFSLNYITLDKIFLYLIFLVMLFCLII</sequence>
<keyword evidence="7 17" id="KW-0812">Transmembrane</keyword>
<dbReference type="EC" id="7.1.1.2" evidence="3 17"/>
<reference evidence="21" key="1">
    <citation type="submission" date="2020-08" db="EMBL/GenBank/DDBJ databases">
        <title>DNAmark Project.</title>
        <authorList>
            <person name="Leerhoei F."/>
        </authorList>
    </citation>
    <scope>NUCLEOTIDE SEQUENCE</scope>
    <source>
        <strain evidence="21">DM727</strain>
    </source>
</reference>
<evidence type="ECO:0000256" key="11">
    <source>
        <dbReference type="ARBA" id="ARBA00022989"/>
    </source>
</evidence>
<dbReference type="EMBL" id="MT862408">
    <property type="protein sequence ID" value="QNV11853.1"/>
    <property type="molecule type" value="Genomic_DNA"/>
</dbReference>
<keyword evidence="12 17" id="KW-0520">NAD</keyword>
<feature type="domain" description="NADH dehydrogenase subunit 5 C-terminal" evidence="20">
    <location>
        <begin position="383"/>
        <end position="556"/>
    </location>
</feature>
<dbReference type="Pfam" id="PF00662">
    <property type="entry name" value="Proton_antipo_N"/>
    <property type="match status" value="1"/>
</dbReference>
<dbReference type="GO" id="GO:0042773">
    <property type="term" value="P:ATP synthesis coupled electron transport"/>
    <property type="evidence" value="ECO:0007669"/>
    <property type="project" value="InterPro"/>
</dbReference>
<evidence type="ECO:0000256" key="14">
    <source>
        <dbReference type="ARBA" id="ARBA00023128"/>
    </source>
</evidence>
<organism evidence="21">
    <name type="scientific">Ancistrocerus parietum</name>
    <dbReference type="NCBI Taxonomy" id="1124877"/>
    <lineage>
        <taxon>Eukaryota</taxon>
        <taxon>Metazoa</taxon>
        <taxon>Ecdysozoa</taxon>
        <taxon>Arthropoda</taxon>
        <taxon>Hexapoda</taxon>
        <taxon>Insecta</taxon>
        <taxon>Pterygota</taxon>
        <taxon>Neoptera</taxon>
        <taxon>Endopterygota</taxon>
        <taxon>Hymenoptera</taxon>
        <taxon>Apocrita</taxon>
        <taxon>Aculeata</taxon>
        <taxon>Vespoidea</taxon>
        <taxon>Vespidae</taxon>
        <taxon>Eumeninae</taxon>
        <taxon>Ancistrocerus</taxon>
    </lineage>
</organism>